<dbReference type="Proteomes" id="UP000815677">
    <property type="component" value="Unassembled WGS sequence"/>
</dbReference>
<gene>
    <name evidence="2" type="ORF">MCHLO_03543</name>
</gene>
<dbReference type="PANTHER" id="PTHR31912:SF34">
    <property type="entry name" value="NOTOCHORD-RELATED PROTEIN"/>
    <property type="match status" value="1"/>
</dbReference>
<feature type="region of interest" description="Disordered" evidence="1">
    <location>
        <begin position="567"/>
        <end position="678"/>
    </location>
</feature>
<feature type="compositionally biased region" description="Basic and acidic residues" evidence="1">
    <location>
        <begin position="1"/>
        <end position="10"/>
    </location>
</feature>
<feature type="compositionally biased region" description="Basic and acidic residues" evidence="1">
    <location>
        <begin position="572"/>
        <end position="592"/>
    </location>
</feature>
<evidence type="ECO:0000256" key="1">
    <source>
        <dbReference type="SAM" id="MobiDB-lite"/>
    </source>
</evidence>
<feature type="region of interest" description="Disordered" evidence="1">
    <location>
        <begin position="1"/>
        <end position="53"/>
    </location>
</feature>
<evidence type="ECO:0000313" key="3">
    <source>
        <dbReference type="Proteomes" id="UP000815677"/>
    </source>
</evidence>
<name>A0ABQ0L4G4_MYCCL</name>
<feature type="region of interest" description="Disordered" evidence="1">
    <location>
        <begin position="343"/>
        <end position="367"/>
    </location>
</feature>
<sequence length="678" mass="75967">MPEMCLGRDDDREDLCAGLSQLPPPGLSQTATRKQSRNSKPAPEQKTNSPSCGLITLSPSLRLKAANPGLDAGSISELTRQWLDDEPGDKMNPLLDITGLDPSQDTPVELLHTVLLGVVKYIWHFMNTKQWSEADRCLLAIRLQSTDISGLTVPPIRAAYMVQYRNSLIGKHFKTLMQTLAFAVHDICTPEQFALIKAAGDLGARLWIPEIDNMDSYLADLNIAIANLLDVFNAVDPLRILVKIKLYLLAHLPDDICRFGPAIRFATEVFECCNAIFRACSVRSNRLSPTRDIATKFASIERMRHVLCGGYWYDARRGVWVQAGDAVLRLLYDDPVFQRHLGWAPPKPIKPGQTHLPSEKKQPPISWSKLRSSTHWTENLGDEPAADGKWRLARTIVAKNGDVVCPSSWVYALDAAGKYILGRVAEILVGSETFVGLEQFVCTDQSHADLGWPVVRHPRGEDITKDGIKFFVLLKPDVLQFLCSVQHDCRRGRCKPVVAGRERQEREETTREKSLIQHTDEEHFVLNLGGLHNFMELRRILPASFTELKPLHKDRQRFHDETAAKAQQLRMTNREKAAEKRRAKAAEKKRQAEVAAAEADAEVEAAEQGAGEEIFDLVDPDEVPEPVPDGGSDDEEEEPPFVDDEEDTDYVPVQRRALGTVTAPRRSARVPVQRTRTL</sequence>
<feature type="compositionally biased region" description="Acidic residues" evidence="1">
    <location>
        <begin position="631"/>
        <end position="649"/>
    </location>
</feature>
<feature type="compositionally biased region" description="Acidic residues" evidence="1">
    <location>
        <begin position="613"/>
        <end position="624"/>
    </location>
</feature>
<keyword evidence="3" id="KW-1185">Reference proteome</keyword>
<dbReference type="EMBL" id="DF842035">
    <property type="protein sequence ID" value="GAT45996.1"/>
    <property type="molecule type" value="Genomic_DNA"/>
</dbReference>
<accession>A0ABQ0L4G4</accession>
<reference evidence="2" key="1">
    <citation type="submission" date="2014-09" db="EMBL/GenBank/DDBJ databases">
        <title>Genome sequence of the luminous mushroom Mycena chlorophos for searching fungal bioluminescence genes.</title>
        <authorList>
            <person name="Tanaka Y."/>
            <person name="Kasuga D."/>
            <person name="Oba Y."/>
            <person name="Hase S."/>
            <person name="Sato K."/>
            <person name="Oba Y."/>
            <person name="Sakakibara Y."/>
        </authorList>
    </citation>
    <scope>NUCLEOTIDE SEQUENCE</scope>
</reference>
<dbReference type="PANTHER" id="PTHR31912">
    <property type="entry name" value="IP13529P"/>
    <property type="match status" value="1"/>
</dbReference>
<proteinExistence type="predicted"/>
<evidence type="ECO:0000313" key="2">
    <source>
        <dbReference type="EMBL" id="GAT45996.1"/>
    </source>
</evidence>
<organism evidence="2 3">
    <name type="scientific">Mycena chlorophos</name>
    <name type="common">Agaric fungus</name>
    <name type="synonym">Agaricus chlorophos</name>
    <dbReference type="NCBI Taxonomy" id="658473"/>
    <lineage>
        <taxon>Eukaryota</taxon>
        <taxon>Fungi</taxon>
        <taxon>Dikarya</taxon>
        <taxon>Basidiomycota</taxon>
        <taxon>Agaricomycotina</taxon>
        <taxon>Agaricomycetes</taxon>
        <taxon>Agaricomycetidae</taxon>
        <taxon>Agaricales</taxon>
        <taxon>Marasmiineae</taxon>
        <taxon>Mycenaceae</taxon>
        <taxon>Mycena</taxon>
    </lineage>
</organism>
<protein>
    <submittedName>
        <fullName evidence="2">Uncharacterized protein</fullName>
    </submittedName>
</protein>